<evidence type="ECO:0000313" key="3">
    <source>
        <dbReference type="Proteomes" id="UP000745577"/>
    </source>
</evidence>
<name>A0A955I834_9BACT</name>
<proteinExistence type="predicted"/>
<protein>
    <submittedName>
        <fullName evidence="2">Uncharacterized protein</fullName>
    </submittedName>
</protein>
<comment type="caution">
    <text evidence="2">The sequence shown here is derived from an EMBL/GenBank/DDBJ whole genome shotgun (WGS) entry which is preliminary data.</text>
</comment>
<reference evidence="2" key="2">
    <citation type="journal article" date="2021" name="Microbiome">
        <title>Successional dynamics and alternative stable states in a saline activated sludge microbial community over 9 years.</title>
        <authorList>
            <person name="Wang Y."/>
            <person name="Ye J."/>
            <person name="Ju F."/>
            <person name="Liu L."/>
            <person name="Boyd J.A."/>
            <person name="Deng Y."/>
            <person name="Parks D.H."/>
            <person name="Jiang X."/>
            <person name="Yin X."/>
            <person name="Woodcroft B.J."/>
            <person name="Tyson G.W."/>
            <person name="Hugenholtz P."/>
            <person name="Polz M.F."/>
            <person name="Zhang T."/>
        </authorList>
    </citation>
    <scope>NUCLEOTIDE SEQUENCE</scope>
    <source>
        <strain evidence="2">HKST-UBA15</strain>
    </source>
</reference>
<keyword evidence="1" id="KW-0472">Membrane</keyword>
<reference evidence="2" key="1">
    <citation type="submission" date="2020-04" db="EMBL/GenBank/DDBJ databases">
        <authorList>
            <person name="Zhang T."/>
        </authorList>
    </citation>
    <scope>NUCLEOTIDE SEQUENCE</scope>
    <source>
        <strain evidence="2">HKST-UBA15</strain>
    </source>
</reference>
<dbReference type="EMBL" id="JAGQLL010000080">
    <property type="protein sequence ID" value="MCA9380535.1"/>
    <property type="molecule type" value="Genomic_DNA"/>
</dbReference>
<feature type="transmembrane region" description="Helical" evidence="1">
    <location>
        <begin position="48"/>
        <end position="65"/>
    </location>
</feature>
<keyword evidence="1" id="KW-0812">Transmembrane</keyword>
<sequence length="75" mass="7834">MIDESGQIVDNIAFGNQEIPGPTPTPGSILGVQEARVLGALAPTGRSILVSLFIGWSLILAIAVLETKSRKGNYA</sequence>
<organism evidence="2 3">
    <name type="scientific">Candidatus Dojkabacteria bacterium</name>
    <dbReference type="NCBI Taxonomy" id="2099670"/>
    <lineage>
        <taxon>Bacteria</taxon>
        <taxon>Candidatus Dojkabacteria</taxon>
    </lineage>
</organism>
<gene>
    <name evidence="2" type="ORF">KC675_05140</name>
</gene>
<dbReference type="AlphaFoldDB" id="A0A955I834"/>
<accession>A0A955I834</accession>
<dbReference type="Proteomes" id="UP000745577">
    <property type="component" value="Unassembled WGS sequence"/>
</dbReference>
<keyword evidence="1" id="KW-1133">Transmembrane helix</keyword>
<evidence type="ECO:0000256" key="1">
    <source>
        <dbReference type="SAM" id="Phobius"/>
    </source>
</evidence>
<evidence type="ECO:0000313" key="2">
    <source>
        <dbReference type="EMBL" id="MCA9380535.1"/>
    </source>
</evidence>